<sequence length="287" mass="31603">MARSPHSGTQEVRERVAARLLALRTRAGLSGVELAGRCAWSPSKVSRIERALTVPSLADIQAWCVATSADPALAEELAGATAEANILYREWRERQRHGLHVFQDEAMTVAERTRVQRVYCANLIPGFFQTAAYTSAVLRTWVRVEGIPDDVDAAVARRADRARLLRSPEHRFVVVIEQAVLSFVIGGPAAMRDQLTHLIAVSRLPAVRVGIIPAGVDRSPHSMLPLESFYLFDSRAVMVELVTAQLDITARHEVALYERCFAELESLAVYGRDARDLIAGARASIPT</sequence>
<dbReference type="RefSeq" id="WP_196191632.1">
    <property type="nucleotide sequence ID" value="NZ_JADPRT010000001.1"/>
</dbReference>
<evidence type="ECO:0000259" key="1">
    <source>
        <dbReference type="PROSITE" id="PS50943"/>
    </source>
</evidence>
<organism evidence="2 3">
    <name type="scientific">Streptacidiphilus fuscans</name>
    <dbReference type="NCBI Taxonomy" id="2789292"/>
    <lineage>
        <taxon>Bacteria</taxon>
        <taxon>Bacillati</taxon>
        <taxon>Actinomycetota</taxon>
        <taxon>Actinomycetes</taxon>
        <taxon>Kitasatosporales</taxon>
        <taxon>Streptomycetaceae</taxon>
        <taxon>Streptacidiphilus</taxon>
    </lineage>
</organism>
<name>A0A931FBS0_9ACTN</name>
<dbReference type="InterPro" id="IPR043917">
    <property type="entry name" value="DUF5753"/>
</dbReference>
<dbReference type="Pfam" id="PF13560">
    <property type="entry name" value="HTH_31"/>
    <property type="match status" value="1"/>
</dbReference>
<dbReference type="SMART" id="SM00530">
    <property type="entry name" value="HTH_XRE"/>
    <property type="match status" value="1"/>
</dbReference>
<accession>A0A931FBS0</accession>
<dbReference type="AlphaFoldDB" id="A0A931FBS0"/>
<evidence type="ECO:0000313" key="3">
    <source>
        <dbReference type="Proteomes" id="UP000657385"/>
    </source>
</evidence>
<reference evidence="2" key="1">
    <citation type="submission" date="2020-11" db="EMBL/GenBank/DDBJ databases">
        <title>Isolation and identification of active actinomycetes.</title>
        <authorList>
            <person name="Yu B."/>
        </authorList>
    </citation>
    <scope>NUCLEOTIDE SEQUENCE</scope>
    <source>
        <strain evidence="2">NEAU-YB345</strain>
    </source>
</reference>
<dbReference type="InterPro" id="IPR010982">
    <property type="entry name" value="Lambda_DNA-bd_dom_sf"/>
</dbReference>
<dbReference type="GO" id="GO:0003677">
    <property type="term" value="F:DNA binding"/>
    <property type="evidence" value="ECO:0007669"/>
    <property type="project" value="InterPro"/>
</dbReference>
<dbReference type="SUPFAM" id="SSF47413">
    <property type="entry name" value="lambda repressor-like DNA-binding domains"/>
    <property type="match status" value="1"/>
</dbReference>
<protein>
    <submittedName>
        <fullName evidence="2">Helix-turn-helix domain-containing protein</fullName>
    </submittedName>
</protein>
<dbReference type="InterPro" id="IPR001387">
    <property type="entry name" value="Cro/C1-type_HTH"/>
</dbReference>
<proteinExistence type="predicted"/>
<dbReference type="Proteomes" id="UP000657385">
    <property type="component" value="Unassembled WGS sequence"/>
</dbReference>
<dbReference type="Pfam" id="PF19054">
    <property type="entry name" value="DUF5753"/>
    <property type="match status" value="1"/>
</dbReference>
<keyword evidence="3" id="KW-1185">Reference proteome</keyword>
<dbReference type="CDD" id="cd00093">
    <property type="entry name" value="HTH_XRE"/>
    <property type="match status" value="1"/>
</dbReference>
<gene>
    <name evidence="2" type="ORF">I2501_00055</name>
</gene>
<dbReference type="EMBL" id="JADPRT010000001">
    <property type="protein sequence ID" value="MBF9066425.1"/>
    <property type="molecule type" value="Genomic_DNA"/>
</dbReference>
<dbReference type="Gene3D" id="1.10.260.40">
    <property type="entry name" value="lambda repressor-like DNA-binding domains"/>
    <property type="match status" value="1"/>
</dbReference>
<feature type="domain" description="HTH cro/C1-type" evidence="1">
    <location>
        <begin position="20"/>
        <end position="74"/>
    </location>
</feature>
<evidence type="ECO:0000313" key="2">
    <source>
        <dbReference type="EMBL" id="MBF9066425.1"/>
    </source>
</evidence>
<comment type="caution">
    <text evidence="2">The sequence shown here is derived from an EMBL/GenBank/DDBJ whole genome shotgun (WGS) entry which is preliminary data.</text>
</comment>
<dbReference type="PROSITE" id="PS50943">
    <property type="entry name" value="HTH_CROC1"/>
    <property type="match status" value="1"/>
</dbReference>